<evidence type="ECO:0000313" key="2">
    <source>
        <dbReference type="EMBL" id="OCB86306.1"/>
    </source>
</evidence>
<evidence type="ECO:0000313" key="3">
    <source>
        <dbReference type="Proteomes" id="UP000757232"/>
    </source>
</evidence>
<comment type="caution">
    <text evidence="2">The sequence shown here is derived from an EMBL/GenBank/DDBJ whole genome shotgun (WGS) entry which is preliminary data.</text>
</comment>
<dbReference type="AlphaFoldDB" id="A0A9Q5HUL7"/>
<proteinExistence type="predicted"/>
<reference evidence="2" key="1">
    <citation type="submission" date="2016-06" db="EMBL/GenBank/DDBJ databases">
        <title>Draft Genome sequence of the fungus Inonotus baumii.</title>
        <authorList>
            <person name="Zhu H."/>
            <person name="Lin W."/>
        </authorList>
    </citation>
    <scope>NUCLEOTIDE SEQUENCE</scope>
    <source>
        <strain evidence="2">821</strain>
    </source>
</reference>
<feature type="compositionally biased region" description="Basic residues" evidence="1">
    <location>
        <begin position="505"/>
        <end position="517"/>
    </location>
</feature>
<gene>
    <name evidence="2" type="ORF">A7U60_g6618</name>
</gene>
<dbReference type="EMBL" id="LNZH02000203">
    <property type="protein sequence ID" value="OCB86306.1"/>
    <property type="molecule type" value="Genomic_DNA"/>
</dbReference>
<evidence type="ECO:0000256" key="1">
    <source>
        <dbReference type="SAM" id="MobiDB-lite"/>
    </source>
</evidence>
<dbReference type="Proteomes" id="UP000757232">
    <property type="component" value="Unassembled WGS sequence"/>
</dbReference>
<sequence length="517" mass="56167">MLNHNSHINKILLEDDTQLLQYVILIPYCRECKQVRLLNFTSTSLVFTSVHRRSRLIFDTPEPVAPPLCEGKSFAEYSKSDFQRMPSWVEKRDDPFGADTFIPPLRIPSSSAGASSVSSAICSNTTSSHSDSTSANSEASSRSRVSGNRTAHETAFESHASERKRIAGSANRADTCSLPRQDYPHVFAKPPVIPMPVAPFAGTNTMPMLCTLTKGVLVNRIPHGTSLDGKSVTVAVALPGRTDMENKKRHISKHRSRKRGYYGLSQVDIPLSPFDPFGEPCDLRASGDGISGLRSIEVHQPQNIVTRTAVGSAPDERVEDGNDADDEGVDARMGLGDVHGDNETEVGLKGGEKTPTKYLGLLFNALSKVKRKDTDGDLAIVPANTPETRQAGRSQTFPFTPSIHHSFLGLHLQADDAMHGRRTRSENALNLLHNAGIGDSSQFSSGVGILEEKDIRSGGEAKQAQSKTADDHTNPADSANAPVSQNSHKQEPTQHKSIQKSVMGKLRKLGHLKKSSK</sequence>
<protein>
    <submittedName>
        <fullName evidence="2">Uncharacterized protein</fullName>
    </submittedName>
</protein>
<feature type="compositionally biased region" description="Low complexity" evidence="1">
    <location>
        <begin position="123"/>
        <end position="146"/>
    </location>
</feature>
<feature type="compositionally biased region" description="Polar residues" evidence="1">
    <location>
        <begin position="475"/>
        <end position="487"/>
    </location>
</feature>
<keyword evidence="3" id="KW-1185">Reference proteome</keyword>
<feature type="compositionally biased region" description="Basic and acidic residues" evidence="1">
    <location>
        <begin position="150"/>
        <end position="165"/>
    </location>
</feature>
<dbReference type="OrthoDB" id="10680832at2759"/>
<feature type="region of interest" description="Disordered" evidence="1">
    <location>
        <begin position="123"/>
        <end position="175"/>
    </location>
</feature>
<accession>A0A9Q5HUL7</accession>
<organism evidence="2 3">
    <name type="scientific">Sanghuangporus baumii</name>
    <name type="common">Phellinus baumii</name>
    <dbReference type="NCBI Taxonomy" id="108892"/>
    <lineage>
        <taxon>Eukaryota</taxon>
        <taxon>Fungi</taxon>
        <taxon>Dikarya</taxon>
        <taxon>Basidiomycota</taxon>
        <taxon>Agaricomycotina</taxon>
        <taxon>Agaricomycetes</taxon>
        <taxon>Hymenochaetales</taxon>
        <taxon>Hymenochaetaceae</taxon>
        <taxon>Sanghuangporus</taxon>
    </lineage>
</organism>
<name>A0A9Q5HUL7_SANBA</name>
<feature type="region of interest" description="Disordered" evidence="1">
    <location>
        <begin position="455"/>
        <end position="517"/>
    </location>
</feature>